<name>A0A1Y1UYC2_9FUNG</name>
<dbReference type="Proteomes" id="UP000193719">
    <property type="component" value="Unassembled WGS sequence"/>
</dbReference>
<organism evidence="1 2">
    <name type="scientific">Piromyces finnis</name>
    <dbReference type="NCBI Taxonomy" id="1754191"/>
    <lineage>
        <taxon>Eukaryota</taxon>
        <taxon>Fungi</taxon>
        <taxon>Fungi incertae sedis</taxon>
        <taxon>Chytridiomycota</taxon>
        <taxon>Chytridiomycota incertae sedis</taxon>
        <taxon>Neocallimastigomycetes</taxon>
        <taxon>Neocallimastigales</taxon>
        <taxon>Neocallimastigaceae</taxon>
        <taxon>Piromyces</taxon>
    </lineage>
</organism>
<accession>A0A1Y1UYC2</accession>
<comment type="caution">
    <text evidence="1">The sequence shown here is derived from an EMBL/GenBank/DDBJ whole genome shotgun (WGS) entry which is preliminary data.</text>
</comment>
<dbReference type="EMBL" id="MCFH01000053">
    <property type="protein sequence ID" value="ORX43413.1"/>
    <property type="molecule type" value="Genomic_DNA"/>
</dbReference>
<proteinExistence type="predicted"/>
<reference evidence="1 2" key="1">
    <citation type="submission" date="2016-08" db="EMBL/GenBank/DDBJ databases">
        <title>Genomes of anaerobic fungi encode conserved fungal cellulosomes for biomass hydrolysis.</title>
        <authorList>
            <consortium name="DOE Joint Genome Institute"/>
            <person name="Haitjema C.H."/>
            <person name="Gilmore S.P."/>
            <person name="Henske J.K."/>
            <person name="Solomon K.V."/>
            <person name="De Groot R."/>
            <person name="Kuo A."/>
            <person name="Mondo S.J."/>
            <person name="Salamov A.A."/>
            <person name="Labutti K."/>
            <person name="Zhao Z."/>
            <person name="Chiniquy J."/>
            <person name="Barry K."/>
            <person name="Brewer H.M."/>
            <person name="Purvine S.O."/>
            <person name="Wright A.T."/>
            <person name="Boxma B."/>
            <person name="Van Alen T."/>
            <person name="Hackstein J.H."/>
            <person name="Baker S.E."/>
            <person name="Grigoriev I.V."/>
            <person name="O'Malley M.A."/>
        </authorList>
    </citation>
    <scope>NUCLEOTIDE SEQUENCE [LARGE SCALE GENOMIC DNA]</scope>
    <source>
        <strain evidence="2">finn</strain>
    </source>
</reference>
<sequence length="158" mass="18655">MDAELKIEELKELISNNQKLYLEDFFDVHSNYFEDLNNFNEILIYTIECATASTKILKYIINLREDKNLNYYILTKPTEDSESNNESNTKIKIPLFEAVKNNFFDKANILISYKADKVDINYSYQQNIFDYLYNSKCLSTKTLKYILSSKYNITLSII</sequence>
<dbReference type="SUPFAM" id="SSF48403">
    <property type="entry name" value="Ankyrin repeat"/>
    <property type="match status" value="1"/>
</dbReference>
<evidence type="ECO:0000313" key="2">
    <source>
        <dbReference type="Proteomes" id="UP000193719"/>
    </source>
</evidence>
<reference evidence="1 2" key="2">
    <citation type="submission" date="2016-08" db="EMBL/GenBank/DDBJ databases">
        <title>Pervasive Adenine N6-methylation of Active Genes in Fungi.</title>
        <authorList>
            <consortium name="DOE Joint Genome Institute"/>
            <person name="Mondo S.J."/>
            <person name="Dannebaum R.O."/>
            <person name="Kuo R.C."/>
            <person name="Labutti K."/>
            <person name="Haridas S."/>
            <person name="Kuo A."/>
            <person name="Salamov A."/>
            <person name="Ahrendt S.R."/>
            <person name="Lipzen A."/>
            <person name="Sullivan W."/>
            <person name="Andreopoulos W.B."/>
            <person name="Clum A."/>
            <person name="Lindquist E."/>
            <person name="Daum C."/>
            <person name="Ramamoorthy G.K."/>
            <person name="Gryganskyi A."/>
            <person name="Culley D."/>
            <person name="Magnuson J.K."/>
            <person name="James T.Y."/>
            <person name="O'Malley M.A."/>
            <person name="Stajich J.E."/>
            <person name="Spatafora J.W."/>
            <person name="Visel A."/>
            <person name="Grigoriev I.V."/>
        </authorList>
    </citation>
    <scope>NUCLEOTIDE SEQUENCE [LARGE SCALE GENOMIC DNA]</scope>
    <source>
        <strain evidence="2">finn</strain>
    </source>
</reference>
<gene>
    <name evidence="1" type="ORF">BCR36DRAFT_415593</name>
</gene>
<protein>
    <submittedName>
        <fullName evidence="1">Uncharacterized protein</fullName>
    </submittedName>
</protein>
<dbReference type="AlphaFoldDB" id="A0A1Y1UYC2"/>
<evidence type="ECO:0000313" key="1">
    <source>
        <dbReference type="EMBL" id="ORX43413.1"/>
    </source>
</evidence>
<dbReference type="InterPro" id="IPR036770">
    <property type="entry name" value="Ankyrin_rpt-contain_sf"/>
</dbReference>
<keyword evidence="2" id="KW-1185">Reference proteome</keyword>